<feature type="domain" description="Methyltransferase type 12" evidence="1">
    <location>
        <begin position="44"/>
        <end position="141"/>
    </location>
</feature>
<dbReference type="InterPro" id="IPR013217">
    <property type="entry name" value="Methyltransf_12"/>
</dbReference>
<dbReference type="Gene3D" id="3.40.50.150">
    <property type="entry name" value="Vaccinia Virus protein VP39"/>
    <property type="match status" value="1"/>
</dbReference>
<accession>A0A3M8P9Q5</accession>
<reference evidence="2 3" key="1">
    <citation type="journal article" date="2018" name="Int. J. Syst. Evol. Microbiol.">
        <title>Planococcus salinus sp. nov., a moderately halophilic bacterium isolated from a saline-alkali soil.</title>
        <authorList>
            <person name="Gan L."/>
        </authorList>
    </citation>
    <scope>NUCLEOTIDE SEQUENCE [LARGE SCALE GENOMIC DNA]</scope>
    <source>
        <strain evidence="2 3">LCB217</strain>
    </source>
</reference>
<dbReference type="Proteomes" id="UP000275473">
    <property type="component" value="Unassembled WGS sequence"/>
</dbReference>
<evidence type="ECO:0000259" key="1">
    <source>
        <dbReference type="Pfam" id="PF08242"/>
    </source>
</evidence>
<gene>
    <name evidence="2" type="ORF">EEX84_06355</name>
</gene>
<dbReference type="GO" id="GO:0008168">
    <property type="term" value="F:methyltransferase activity"/>
    <property type="evidence" value="ECO:0007669"/>
    <property type="project" value="UniProtKB-KW"/>
</dbReference>
<evidence type="ECO:0000313" key="3">
    <source>
        <dbReference type="Proteomes" id="UP000275473"/>
    </source>
</evidence>
<protein>
    <submittedName>
        <fullName evidence="2">Class I SAM-dependent methyltransferase</fullName>
    </submittedName>
</protein>
<keyword evidence="2" id="KW-0489">Methyltransferase</keyword>
<dbReference type="SUPFAM" id="SSF53335">
    <property type="entry name" value="S-adenosyl-L-methionine-dependent methyltransferases"/>
    <property type="match status" value="1"/>
</dbReference>
<organism evidence="2 3">
    <name type="scientific">Planococcus salinus</name>
    <dbReference type="NCBI Taxonomy" id="1848460"/>
    <lineage>
        <taxon>Bacteria</taxon>
        <taxon>Bacillati</taxon>
        <taxon>Bacillota</taxon>
        <taxon>Bacilli</taxon>
        <taxon>Bacillales</taxon>
        <taxon>Caryophanaceae</taxon>
        <taxon>Planococcus</taxon>
    </lineage>
</organism>
<name>A0A3M8P9Q5_9BACL</name>
<dbReference type="GO" id="GO:0032259">
    <property type="term" value="P:methylation"/>
    <property type="evidence" value="ECO:0007669"/>
    <property type="project" value="UniProtKB-KW"/>
</dbReference>
<dbReference type="OrthoDB" id="213472at2"/>
<dbReference type="EMBL" id="RIAX01000003">
    <property type="protein sequence ID" value="RNF40342.1"/>
    <property type="molecule type" value="Genomic_DNA"/>
</dbReference>
<sequence>MEFDAEIATEYDKGVRRTLPTYDPMLRLTQTFLRSKLKEEASILIVGGGGGNELKAFGPTNPGWTFTVVDPAKAMLELAGRKSEQLELEERVELIHGTVENVPDPRIYDGATCILVLHFVADVKEKLALLKKIRSHLKAGSPFVLVTKFGDVNDPEFKTLVALWKDYWLDTTSMTEEKVEELMKGTLVEDSITEEKVRELLKEAGFHKIAHFFKTNHFGGWVCHAE</sequence>
<keyword evidence="3" id="KW-1185">Reference proteome</keyword>
<proteinExistence type="predicted"/>
<comment type="caution">
    <text evidence="2">The sequence shown here is derived from an EMBL/GenBank/DDBJ whole genome shotgun (WGS) entry which is preliminary data.</text>
</comment>
<dbReference type="Pfam" id="PF08242">
    <property type="entry name" value="Methyltransf_12"/>
    <property type="match status" value="1"/>
</dbReference>
<dbReference type="CDD" id="cd02440">
    <property type="entry name" value="AdoMet_MTases"/>
    <property type="match status" value="1"/>
</dbReference>
<dbReference type="AlphaFoldDB" id="A0A3M8P9Q5"/>
<keyword evidence="2" id="KW-0808">Transferase</keyword>
<dbReference type="InterPro" id="IPR029063">
    <property type="entry name" value="SAM-dependent_MTases_sf"/>
</dbReference>
<evidence type="ECO:0000313" key="2">
    <source>
        <dbReference type="EMBL" id="RNF40342.1"/>
    </source>
</evidence>